<dbReference type="Pfam" id="PF02364">
    <property type="entry name" value="Glucan_synthase"/>
    <property type="match status" value="1"/>
</dbReference>
<feature type="transmembrane region" description="Helical" evidence="15">
    <location>
        <begin position="437"/>
        <end position="460"/>
    </location>
</feature>
<feature type="transmembrane region" description="Helical" evidence="15">
    <location>
        <begin position="356"/>
        <end position="375"/>
    </location>
</feature>
<keyword evidence="9 15" id="KW-1133">Transmembrane helix</keyword>
<evidence type="ECO:0000256" key="5">
    <source>
        <dbReference type="ARBA" id="ARBA00022676"/>
    </source>
</evidence>
<dbReference type="OrthoDB" id="1880850at2759"/>
<evidence type="ECO:0000256" key="8">
    <source>
        <dbReference type="ARBA" id="ARBA00022960"/>
    </source>
</evidence>
<comment type="subcellular location">
    <subcellularLocation>
        <location evidence="1">Cell membrane</location>
        <topology evidence="1">Multi-pass membrane protein</topology>
    </subcellularLocation>
</comment>
<dbReference type="PANTHER" id="PTHR12741:SF7">
    <property type="entry name" value="CALLOSE SYNTHASE 12"/>
    <property type="match status" value="1"/>
</dbReference>
<feature type="transmembrane region" description="Helical" evidence="15">
    <location>
        <begin position="1750"/>
        <end position="1776"/>
    </location>
</feature>
<dbReference type="GO" id="GO:0006075">
    <property type="term" value="P:(1-&gt;3)-beta-D-glucan biosynthetic process"/>
    <property type="evidence" value="ECO:0007669"/>
    <property type="project" value="InterPro"/>
</dbReference>
<name>A0A9D4UTF1_ADICA</name>
<evidence type="ECO:0000256" key="7">
    <source>
        <dbReference type="ARBA" id="ARBA00022692"/>
    </source>
</evidence>
<keyword evidence="7 15" id="KW-0812">Transmembrane</keyword>
<evidence type="ECO:0000256" key="11">
    <source>
        <dbReference type="ARBA" id="ARBA00023316"/>
    </source>
</evidence>
<dbReference type="InterPro" id="IPR003440">
    <property type="entry name" value="Glyco_trans_48_dom"/>
</dbReference>
<dbReference type="EMBL" id="JABFUD020000011">
    <property type="protein sequence ID" value="KAI5073785.1"/>
    <property type="molecule type" value="Genomic_DNA"/>
</dbReference>
<dbReference type="Proteomes" id="UP000886520">
    <property type="component" value="Chromosome 11"/>
</dbReference>
<dbReference type="SMART" id="SM01205">
    <property type="entry name" value="FKS1_dom1"/>
    <property type="match status" value="1"/>
</dbReference>
<dbReference type="GO" id="GO:0005886">
    <property type="term" value="C:plasma membrane"/>
    <property type="evidence" value="ECO:0007669"/>
    <property type="project" value="TreeGrafter"/>
</dbReference>
<dbReference type="GO" id="GO:0008360">
    <property type="term" value="P:regulation of cell shape"/>
    <property type="evidence" value="ECO:0007669"/>
    <property type="project" value="UniProtKB-KW"/>
</dbReference>
<evidence type="ECO:0000256" key="3">
    <source>
        <dbReference type="ARBA" id="ARBA00012589"/>
    </source>
</evidence>
<feature type="transmembrane region" description="Helical" evidence="15">
    <location>
        <begin position="396"/>
        <end position="417"/>
    </location>
</feature>
<dbReference type="InterPro" id="IPR058851">
    <property type="entry name" value="CALS1_helical"/>
</dbReference>
<feature type="transmembrane region" description="Helical" evidence="15">
    <location>
        <begin position="1531"/>
        <end position="1553"/>
    </location>
</feature>
<feature type="compositionally biased region" description="Polar residues" evidence="14">
    <location>
        <begin position="11"/>
        <end position="20"/>
    </location>
</feature>
<feature type="transmembrane region" description="Helical" evidence="15">
    <location>
        <begin position="1718"/>
        <end position="1738"/>
    </location>
</feature>
<comment type="catalytic activity">
    <reaction evidence="13">
        <text>[(1-&gt;3)-beta-D-glucosyl](n) + UDP-alpha-D-glucose = [(1-&gt;3)-beta-D-glucosyl](n+1) + UDP + H(+)</text>
        <dbReference type="Rhea" id="RHEA:21476"/>
        <dbReference type="Rhea" id="RHEA-COMP:11146"/>
        <dbReference type="Rhea" id="RHEA-COMP:14303"/>
        <dbReference type="ChEBI" id="CHEBI:15378"/>
        <dbReference type="ChEBI" id="CHEBI:37671"/>
        <dbReference type="ChEBI" id="CHEBI:58223"/>
        <dbReference type="ChEBI" id="CHEBI:58885"/>
        <dbReference type="EC" id="2.4.1.34"/>
    </reaction>
</comment>
<evidence type="ECO:0000256" key="14">
    <source>
        <dbReference type="SAM" id="MobiDB-lite"/>
    </source>
</evidence>
<evidence type="ECO:0000256" key="10">
    <source>
        <dbReference type="ARBA" id="ARBA00023136"/>
    </source>
</evidence>
<dbReference type="Pfam" id="PF25968">
    <property type="entry name" value="CALS1"/>
    <property type="match status" value="1"/>
</dbReference>
<dbReference type="PANTHER" id="PTHR12741">
    <property type="entry name" value="LYST-INTERACTING PROTEIN LIP5 DOPAMINE RESPONSIVE PROTEIN DRG-1"/>
    <property type="match status" value="1"/>
</dbReference>
<evidence type="ECO:0000256" key="2">
    <source>
        <dbReference type="ARBA" id="ARBA00009040"/>
    </source>
</evidence>
<evidence type="ECO:0000256" key="15">
    <source>
        <dbReference type="SAM" id="Phobius"/>
    </source>
</evidence>
<dbReference type="GO" id="GO:0003843">
    <property type="term" value="F:1,3-beta-D-glucan synthase activity"/>
    <property type="evidence" value="ECO:0007669"/>
    <property type="project" value="UniProtKB-EC"/>
</dbReference>
<comment type="caution">
    <text evidence="17">The sequence shown here is derived from an EMBL/GenBank/DDBJ whole genome shotgun (WGS) entry which is preliminary data.</text>
</comment>
<dbReference type="InterPro" id="IPR026899">
    <property type="entry name" value="FKS1-like_dom1"/>
</dbReference>
<keyword evidence="5" id="KW-0328">Glycosyltransferase</keyword>
<keyword evidence="6" id="KW-0808">Transferase</keyword>
<feature type="transmembrane region" description="Helical" evidence="15">
    <location>
        <begin position="1653"/>
        <end position="1674"/>
    </location>
</feature>
<feature type="domain" description="1,3-beta-glucan synthase component FKS1-like" evidence="16">
    <location>
        <begin position="171"/>
        <end position="287"/>
    </location>
</feature>
<comment type="similarity">
    <text evidence="2">Belongs to the glycosyltransferase 48 family.</text>
</comment>
<protein>
    <recommendedName>
        <fullName evidence="12">1,3-beta-glucan synthase</fullName>
        <ecNumber evidence="3">2.4.1.34</ecNumber>
    </recommendedName>
    <alternativeName>
        <fullName evidence="12">1,3-beta-glucan synthase</fullName>
    </alternativeName>
</protein>
<feature type="transmembrane region" description="Helical" evidence="15">
    <location>
        <begin position="1620"/>
        <end position="1641"/>
    </location>
</feature>
<evidence type="ECO:0000256" key="12">
    <source>
        <dbReference type="ARBA" id="ARBA00032165"/>
    </source>
</evidence>
<dbReference type="GO" id="GO:0000148">
    <property type="term" value="C:1,3-beta-D-glucan synthase complex"/>
    <property type="evidence" value="ECO:0007669"/>
    <property type="project" value="InterPro"/>
</dbReference>
<feature type="transmembrane region" description="Helical" evidence="15">
    <location>
        <begin position="1441"/>
        <end position="1461"/>
    </location>
</feature>
<dbReference type="EC" id="2.4.1.34" evidence="3"/>
<dbReference type="Pfam" id="PF14288">
    <property type="entry name" value="FKS1_dom1"/>
    <property type="match status" value="1"/>
</dbReference>
<feature type="transmembrane region" description="Helical" evidence="15">
    <location>
        <begin position="550"/>
        <end position="571"/>
    </location>
</feature>
<keyword evidence="18" id="KW-1185">Reference proteome</keyword>
<evidence type="ECO:0000259" key="16">
    <source>
        <dbReference type="SMART" id="SM01205"/>
    </source>
</evidence>
<evidence type="ECO:0000313" key="17">
    <source>
        <dbReference type="EMBL" id="KAI5073785.1"/>
    </source>
</evidence>
<keyword evidence="8" id="KW-0133">Cell shape</keyword>
<reference evidence="17" key="1">
    <citation type="submission" date="2021-01" db="EMBL/GenBank/DDBJ databases">
        <title>Adiantum capillus-veneris genome.</title>
        <authorList>
            <person name="Fang Y."/>
            <person name="Liao Q."/>
        </authorList>
    </citation>
    <scope>NUCLEOTIDE SEQUENCE</scope>
    <source>
        <strain evidence="17">H3</strain>
        <tissue evidence="17">Leaf</tissue>
    </source>
</reference>
<proteinExistence type="inferred from homology"/>
<keyword evidence="11" id="KW-0961">Cell wall biogenesis/degradation</keyword>
<gene>
    <name evidence="17" type="ORF">GOP47_0011798</name>
</gene>
<keyword evidence="4" id="KW-1003">Cell membrane</keyword>
<sequence>MDRSRQWRPQPGSQGSNYQESRNDHRPHPARAADEEAAEEETFNILPLHDMLADNDIVRFPEVRAAQAALQAVGGLARPKGWRQGMDLLDWLALLFGFQSGSVKNQREHIVMLLANSQMRMQPPPDPIDRMDSKMVEKLRKKVLKNYVNWCSFLGKTNNLWLSTGSDEQEQRQLLYIGLYLLIWGEAANLRFMPECICFLFHNMAGEMNKVLEHKLDNSTTPEFMPSYTGENAFLHKVVTPLYNLVKAEAEASHHGAKPHSVWRNYDDLNEFFWSHRCFTQLSWPMNPTCSFMSPPSSRKVGKTGFVEQRSFWNIYRSFDHLWTGLLLILQAMIILSFHNNKKTPWDLLVEQDAQALTLSVFITWAGLRVLQSVLDMVMQFRLISVETVVIGVRMLAKMIVASIWAVLFVVLYVKAWQTRHDVGSWSGDANSAFRRLVVAAAIFIFPEVLALTFFLLPWVRNFVERSNSKISRALTWWFQSRCFVGRGLREGLWDNIKYTLFWLIVLVTKFSFSYFLQIRPLVEPTRQLLALRNIEYSWFEFWGEGSNRVAVFVLWAPVLLVYLMDVQIWYTVFSSFAGSLVGLLEHIGEIRNFEQVKMRFPFFASAIAFNLTPEESLLHINQWGSWFKKFKQRIKLRYGFGADYRKISADSLEAERFSFLWNSIITTFREEDILSDLEVQLLEVPSPAWNINVAQWPCVLLSNELSLALEQVKRWQGMDDKRLWRKISKFEYRRCAILECYQSTRHVLQRIIRENSEEWYRVDRIFAGIQSSLESGTFLQKYVPGKVPLIHKLVLDLVSKLLDKKNEPKDMLPKVVRALQNLYEAVDRDLRSENQAKESHRGSGSGAELLFTKVVELPDQKDPNDAAFFRQLKRFHTLLATQNTMSDIPKNLDARRRIAFFGNSLFMNMPHAPPVERMLGFSVLTPYYEETVLYSKTSLLKTTKDGLSVISYLQQIFPDEWTNFQERMQRERGVKHDHELWNLDKALELRLWASYRGQTLARTVRGMMYYHKALKVLAYLDGASQMDMQVGRELLAASTIRRSEAAADHSLPYSSSHHWVLNRTRSGISGLLKEAQQEAIASMKFTYVVTCQVYGQQKAKKNQIADDILFLMKKNKALRIAYVDDVSTNGRSKQHFSVLVKYDSLLDREVEIFRVQLPGPVKLGEGKPENQNHALIFTRGDALQTIDMNQDNYFEETLKARNLLQEFTLHHGLRRPQILGVREHVFTGTVSSLASFMSAQETSFVTLGQRVLAKPLKVRMHYGHPDVFDRLWFATRGGISKASSKINVSEDIFAGFNCTLRGGNVTHHEYIQAGKGRDLGLSQIAIFESKVAGGNGEQVLSRDVYRLGHHLDFFRMLSFYYTTVGFFISNMMVVLTVYAFLWGRVYLALSGLEKSVTSQSAFTNRALTASLNQQFIVQLGIFTALPMIVENSIEHGFKSAIWDFLIMQLQLASVFFTFSLGTRAHYFGRTVLHGGAGYRATGRGFVLKHEKFYRTYMLFARSHFVKGVELIILLVIYQCFGAAGATSTTAYILITFSSWFLALSWVLGPFLFNTLGFDSLKLFKDFDDFWDWMWDKKLIKYKDPKQEEEETWEKYNANPKKGWHIWWDKEHEHLKNTGFWGAVLEIVLSLRFFFLQYGVVYQLNIAGQQKSILVYILSWVYMAVVAVIYMILYFAEERFAVKKHLYHRLVQALTAVFIVVIIIILVTKTSFEIGDTLLSLLAFLPAAWGLLSIALVFRRFLEPTPLWQVLVSVARLFDLSIGVLVFVPLVVLSWIPGFQDMQNRILFNQAFSRGLNIARLLAANKPENQADSDKKQ</sequence>
<feature type="compositionally biased region" description="Basic and acidic residues" evidence="14">
    <location>
        <begin position="21"/>
        <end position="34"/>
    </location>
</feature>
<evidence type="ECO:0000256" key="6">
    <source>
        <dbReference type="ARBA" id="ARBA00022679"/>
    </source>
</evidence>
<keyword evidence="10 15" id="KW-0472">Membrane</keyword>
<evidence type="ECO:0000256" key="13">
    <source>
        <dbReference type="ARBA" id="ARBA00047777"/>
    </source>
</evidence>
<evidence type="ECO:0000313" key="18">
    <source>
        <dbReference type="Proteomes" id="UP000886520"/>
    </source>
</evidence>
<accession>A0A9D4UTF1</accession>
<feature type="transmembrane region" description="Helical" evidence="15">
    <location>
        <begin position="319"/>
        <end position="336"/>
    </location>
</feature>
<feature type="transmembrane region" description="Helical" evidence="15">
    <location>
        <begin position="1686"/>
        <end position="1706"/>
    </location>
</feature>
<evidence type="ECO:0000256" key="9">
    <source>
        <dbReference type="ARBA" id="ARBA00022989"/>
    </source>
</evidence>
<evidence type="ECO:0000256" key="1">
    <source>
        <dbReference type="ARBA" id="ARBA00004651"/>
    </source>
</evidence>
<organism evidence="17 18">
    <name type="scientific">Adiantum capillus-veneris</name>
    <name type="common">Maidenhair fern</name>
    <dbReference type="NCBI Taxonomy" id="13818"/>
    <lineage>
        <taxon>Eukaryota</taxon>
        <taxon>Viridiplantae</taxon>
        <taxon>Streptophyta</taxon>
        <taxon>Embryophyta</taxon>
        <taxon>Tracheophyta</taxon>
        <taxon>Polypodiopsida</taxon>
        <taxon>Polypodiidae</taxon>
        <taxon>Polypodiales</taxon>
        <taxon>Pteridineae</taxon>
        <taxon>Pteridaceae</taxon>
        <taxon>Vittarioideae</taxon>
        <taxon>Adiantum</taxon>
    </lineage>
</organism>
<feature type="transmembrane region" description="Helical" evidence="15">
    <location>
        <begin position="1360"/>
        <end position="1382"/>
    </location>
</feature>
<evidence type="ECO:0000256" key="4">
    <source>
        <dbReference type="ARBA" id="ARBA00022475"/>
    </source>
</evidence>
<feature type="region of interest" description="Disordered" evidence="14">
    <location>
        <begin position="1"/>
        <end position="37"/>
    </location>
</feature>